<feature type="region of interest" description="Disordered" evidence="1">
    <location>
        <begin position="369"/>
        <end position="451"/>
    </location>
</feature>
<sequence>MTIEINFGSVYKEAFSLEDIAEKTERTIQSAVQHGLSPTYSQVSGLDQLANSHSNSLVGGSNSAAVALTEYAIQIRWAADTLHKSVHAIESQELFNSQGLSIANPDGTPMDRHVLFQAQPMPTIAPFHFLPPTVLPTPKLELLAAQFHTTNPAQVLSASQAWSKLSAKIEEVVANLHQVASSLNSHNQGEVIDKASAKILGLAQSGQNFVVNAGAMAASVSQLNTIHATGLKIVQGMQAIVAANSTDPARAQIIEQGLLQAFPGIFTPEVLTGVPVVKHLMELPPSTGGGSAEARLDQTVAEHLPTGVGLAPSGQIVDHMIRAVEDQTGLRVNYPDHVPHPAADSLNAVGTHSAQAVPQNLQSMVPPTITGNTGGVSTSSHTNGATHLPGFSSSMIPSNSSSSTNAGGLNRFGGPGNNLRTPSSFTGGSGTTGFGVPGSGNQSAGSGALNSGSTSATYLNNQASTAMTTRGPGGLAHATHAGTSGSTATHRRRKPVKTVTSAVEREGNLLELLGPRPKIVPRVIGDWVRG</sequence>
<name>A0A7H0SRX7_9CORY</name>
<dbReference type="RefSeq" id="WP_187974614.1">
    <property type="nucleotide sequence ID" value="NZ_CP046884.1"/>
</dbReference>
<protein>
    <submittedName>
        <fullName evidence="2">Uncharacterized protein</fullName>
    </submittedName>
</protein>
<accession>A0A7H0SRX7</accession>
<feature type="compositionally biased region" description="Low complexity" evidence="1">
    <location>
        <begin position="392"/>
        <end position="403"/>
    </location>
</feature>
<feature type="compositionally biased region" description="Polar residues" evidence="1">
    <location>
        <begin position="441"/>
        <end position="451"/>
    </location>
</feature>
<feature type="compositionally biased region" description="Polar residues" evidence="1">
    <location>
        <begin position="369"/>
        <end position="385"/>
    </location>
</feature>
<dbReference type="KEGG" id="cpoy:GP475_12150"/>
<gene>
    <name evidence="2" type="ORF">GP475_12150</name>
</gene>
<keyword evidence="3" id="KW-1185">Reference proteome</keyword>
<evidence type="ECO:0000313" key="2">
    <source>
        <dbReference type="EMBL" id="QNQ91302.1"/>
    </source>
</evidence>
<evidence type="ECO:0000313" key="3">
    <source>
        <dbReference type="Proteomes" id="UP000516320"/>
    </source>
</evidence>
<dbReference type="AlphaFoldDB" id="A0A7H0SRX7"/>
<proteinExistence type="predicted"/>
<organism evidence="2 3">
    <name type="scientific">Corynebacterium poyangense</name>
    <dbReference type="NCBI Taxonomy" id="2684405"/>
    <lineage>
        <taxon>Bacteria</taxon>
        <taxon>Bacillati</taxon>
        <taxon>Actinomycetota</taxon>
        <taxon>Actinomycetes</taxon>
        <taxon>Mycobacteriales</taxon>
        <taxon>Corynebacteriaceae</taxon>
        <taxon>Corynebacterium</taxon>
    </lineage>
</organism>
<dbReference type="EMBL" id="CP046884">
    <property type="protein sequence ID" value="QNQ91302.1"/>
    <property type="molecule type" value="Genomic_DNA"/>
</dbReference>
<reference evidence="2 3" key="1">
    <citation type="submission" date="2019-12" db="EMBL/GenBank/DDBJ databases">
        <title>Corynebacterium sp. nov., isolated from feces of the Anser Albifrons in China.</title>
        <authorList>
            <person name="Liu Q."/>
        </authorList>
    </citation>
    <scope>NUCLEOTIDE SEQUENCE [LARGE SCALE GENOMIC DNA]</scope>
    <source>
        <strain evidence="2 3">4H37-19</strain>
    </source>
</reference>
<dbReference type="InterPro" id="IPR038332">
    <property type="entry name" value="PPE_sf"/>
</dbReference>
<evidence type="ECO:0000256" key="1">
    <source>
        <dbReference type="SAM" id="MobiDB-lite"/>
    </source>
</evidence>
<dbReference type="Gene3D" id="1.20.1260.20">
    <property type="entry name" value="PPE superfamily"/>
    <property type="match status" value="1"/>
</dbReference>
<dbReference type="Proteomes" id="UP000516320">
    <property type="component" value="Chromosome"/>
</dbReference>
<feature type="compositionally biased region" description="Gly residues" evidence="1">
    <location>
        <begin position="427"/>
        <end position="438"/>
    </location>
</feature>